<dbReference type="PATRIC" id="fig|1544416.3.peg.500"/>
<feature type="transmembrane region" description="Helical" evidence="1">
    <location>
        <begin position="18"/>
        <end position="37"/>
    </location>
</feature>
<keyword evidence="1" id="KW-1133">Transmembrane helix</keyword>
<evidence type="ECO:0000313" key="2">
    <source>
        <dbReference type="EMBL" id="KQB85357.1"/>
    </source>
</evidence>
<feature type="transmembrane region" description="Helical" evidence="1">
    <location>
        <begin position="49"/>
        <end position="73"/>
    </location>
</feature>
<dbReference type="AlphaFoldDB" id="A0A0Q0YSJ7"/>
<dbReference type="RefSeq" id="WP_055121699.1">
    <property type="nucleotide sequence ID" value="NZ_LKST01000001.1"/>
</dbReference>
<feature type="transmembrane region" description="Helical" evidence="1">
    <location>
        <begin position="94"/>
        <end position="124"/>
    </location>
</feature>
<comment type="caution">
    <text evidence="2">The sequence shown here is derived from an EMBL/GenBank/DDBJ whole genome shotgun (WGS) entry which is preliminary data.</text>
</comment>
<feature type="transmembrane region" description="Helical" evidence="1">
    <location>
        <begin position="136"/>
        <end position="156"/>
    </location>
</feature>
<protein>
    <submittedName>
        <fullName evidence="2">ABC-2 family transporter protein</fullName>
    </submittedName>
</protein>
<dbReference type="EMBL" id="LKST01000001">
    <property type="protein sequence ID" value="KQB85357.1"/>
    <property type="molecule type" value="Genomic_DNA"/>
</dbReference>
<gene>
    <name evidence="2" type="ORF">Cocul_00496</name>
</gene>
<keyword evidence="1" id="KW-0472">Membrane</keyword>
<feature type="transmembrane region" description="Helical" evidence="1">
    <location>
        <begin position="163"/>
        <end position="185"/>
    </location>
</feature>
<dbReference type="OrthoDB" id="4418742at2"/>
<keyword evidence="1" id="KW-0812">Transmembrane</keyword>
<evidence type="ECO:0000313" key="3">
    <source>
        <dbReference type="Proteomes" id="UP000050517"/>
    </source>
</evidence>
<proteinExistence type="predicted"/>
<feature type="transmembrane region" description="Helical" evidence="1">
    <location>
        <begin position="224"/>
        <end position="244"/>
    </location>
</feature>
<accession>A0A0Q0YSJ7</accession>
<reference evidence="2 3" key="1">
    <citation type="submission" date="2015-10" db="EMBL/GenBank/DDBJ databases">
        <title>Corynebacteirum lowii and Corynebacterium oculi species nova, derived from human clinical disease and and emended description of Corynebacterium mastiditis.</title>
        <authorList>
            <person name="Bernard K."/>
            <person name="Pacheco A.L."/>
            <person name="Mcdougall C."/>
            <person name="Burtx T."/>
            <person name="Weibe D."/>
            <person name="Tyler S."/>
            <person name="Olson A.B."/>
            <person name="Cnockaert M."/>
            <person name="Eguchi H."/>
            <person name="Kuwahara T."/>
            <person name="Nakayama-Imaohji H."/>
            <person name="Boudewijins M."/>
            <person name="Van Hoecke F."/>
            <person name="Bernier A.-M."/>
            <person name="Vandamme P."/>
        </authorList>
    </citation>
    <scope>NUCLEOTIDE SEQUENCE [LARGE SCALE GENOMIC DNA]</scope>
    <source>
        <strain evidence="2 3">NML 130210</strain>
    </source>
</reference>
<name>A0A0Q0YSJ7_9CORY</name>
<organism evidence="2 3">
    <name type="scientific">Corynebacterium oculi</name>
    <dbReference type="NCBI Taxonomy" id="1544416"/>
    <lineage>
        <taxon>Bacteria</taxon>
        <taxon>Bacillati</taxon>
        <taxon>Actinomycetota</taxon>
        <taxon>Actinomycetes</taxon>
        <taxon>Mycobacteriales</taxon>
        <taxon>Corynebacteriaceae</taxon>
        <taxon>Corynebacterium</taxon>
    </lineage>
</organism>
<dbReference type="STRING" id="1544416.Cocul_00496"/>
<evidence type="ECO:0000256" key="1">
    <source>
        <dbReference type="SAM" id="Phobius"/>
    </source>
</evidence>
<dbReference type="Proteomes" id="UP000050517">
    <property type="component" value="Unassembled WGS sequence"/>
</dbReference>
<sequence length="250" mass="26466">MSYLVSQARSLFSLRSTWVYLIITLLAVAALPVLVVLTTREEDDGPLSLSGFFGGSDLICLVAIFAGAMLIGAEISRGSIGWMYLSTNHRLGIALARVTLLVLGFFAAITLGAAVAMLVVVALGHDVNFSPEGSDFLFILASYVEVAVFLVLAAMLTYVLGKAVYAAMILLIDMMILELAVTAYAEGGASWAQALAHLLPRRNTAIMMLGEDSGYTVTGSDRPVATLVLVGMVFAVTAAAGWVINRRAVN</sequence>
<keyword evidence="3" id="KW-1185">Reference proteome</keyword>